<dbReference type="SMART" id="SM00332">
    <property type="entry name" value="PP2Cc"/>
    <property type="match status" value="1"/>
</dbReference>
<dbReference type="SUPFAM" id="SSF81606">
    <property type="entry name" value="PP2C-like"/>
    <property type="match status" value="1"/>
</dbReference>
<sequence>MTVRSALEVATTTDSGMVRSFNEDAIATELDLGLALVADGMGGYKAGDVASGMAASIVLEELKRRLQTNDPDFPALILHDATEKANQAIYQAAQANPQYHGMGTTLVTTLFHDNHIHFTHVGDARLYRLRHGKLTALTQDHSILHEQVVQGLISSDDAKTSHNRNLVTRALGVEPEVEYETQKQTVETGDLYLLCSDGLNDMVDDADIELALTALQANLPLTARQLVMMANDNGGHDNISVVLIKILAPFPAIEPSKGLMDRLFGWLK</sequence>
<dbReference type="CDD" id="cd00143">
    <property type="entry name" value="PP2Cc"/>
    <property type="match status" value="1"/>
</dbReference>
<dbReference type="SMART" id="SM00331">
    <property type="entry name" value="PP2C_SIG"/>
    <property type="match status" value="1"/>
</dbReference>
<name>A0A6F8VCX0_9PROT</name>
<dbReference type="PROSITE" id="PS51746">
    <property type="entry name" value="PPM_2"/>
    <property type="match status" value="1"/>
</dbReference>
<proteinExistence type="predicted"/>
<evidence type="ECO:0000313" key="3">
    <source>
        <dbReference type="Proteomes" id="UP000502260"/>
    </source>
</evidence>
<evidence type="ECO:0000259" key="1">
    <source>
        <dbReference type="PROSITE" id="PS51746"/>
    </source>
</evidence>
<feature type="domain" description="PPM-type phosphatase" evidence="1">
    <location>
        <begin position="8"/>
        <end position="246"/>
    </location>
</feature>
<dbReference type="InterPro" id="IPR015655">
    <property type="entry name" value="PP2C"/>
</dbReference>
<dbReference type="Pfam" id="PF13672">
    <property type="entry name" value="PP2C_2"/>
    <property type="match status" value="1"/>
</dbReference>
<accession>A0A6F8VCX0</accession>
<organism evidence="2 3">
    <name type="scientific">Sulfurimicrobium lacus</name>
    <dbReference type="NCBI Taxonomy" id="2715678"/>
    <lineage>
        <taxon>Bacteria</taxon>
        <taxon>Pseudomonadati</taxon>
        <taxon>Pseudomonadota</taxon>
        <taxon>Betaproteobacteria</taxon>
        <taxon>Nitrosomonadales</taxon>
        <taxon>Sulfuricellaceae</taxon>
        <taxon>Sulfurimicrobium</taxon>
    </lineage>
</organism>
<gene>
    <name evidence="2" type="ORF">SKTS_18430</name>
</gene>
<dbReference type="PANTHER" id="PTHR13832">
    <property type="entry name" value="PROTEIN PHOSPHATASE 2C"/>
    <property type="match status" value="1"/>
</dbReference>
<protein>
    <submittedName>
        <fullName evidence="2">Protein phosphatase</fullName>
    </submittedName>
</protein>
<dbReference type="NCBIfam" id="NF033484">
    <property type="entry name" value="Stp1_PP2C_phos"/>
    <property type="match status" value="1"/>
</dbReference>
<dbReference type="RefSeq" id="WP_173063721.1">
    <property type="nucleotide sequence ID" value="NZ_AP022853.1"/>
</dbReference>
<dbReference type="Proteomes" id="UP000502260">
    <property type="component" value="Chromosome"/>
</dbReference>
<keyword evidence="3" id="KW-1185">Reference proteome</keyword>
<dbReference type="PANTHER" id="PTHR13832:SF827">
    <property type="entry name" value="PROTEIN PHOSPHATASE 1L"/>
    <property type="match status" value="1"/>
</dbReference>
<dbReference type="InterPro" id="IPR036457">
    <property type="entry name" value="PPM-type-like_dom_sf"/>
</dbReference>
<evidence type="ECO:0000313" key="2">
    <source>
        <dbReference type="EMBL" id="BCB26957.1"/>
    </source>
</evidence>
<dbReference type="EMBL" id="AP022853">
    <property type="protein sequence ID" value="BCB26957.1"/>
    <property type="molecule type" value="Genomic_DNA"/>
</dbReference>
<dbReference type="InterPro" id="IPR001932">
    <property type="entry name" value="PPM-type_phosphatase-like_dom"/>
</dbReference>
<dbReference type="Gene3D" id="3.60.40.10">
    <property type="entry name" value="PPM-type phosphatase domain"/>
    <property type="match status" value="1"/>
</dbReference>
<dbReference type="GO" id="GO:0004722">
    <property type="term" value="F:protein serine/threonine phosphatase activity"/>
    <property type="evidence" value="ECO:0007669"/>
    <property type="project" value="InterPro"/>
</dbReference>
<dbReference type="AlphaFoldDB" id="A0A6F8VCX0"/>
<dbReference type="KEGG" id="slac:SKTS_18430"/>
<reference evidence="3" key="1">
    <citation type="submission" date="2020-03" db="EMBL/GenBank/DDBJ databases">
        <title>Complete genome sequence of sulfur-oxidizing bacterium skT11.</title>
        <authorList>
            <person name="Kanda M."/>
            <person name="Kojima H."/>
            <person name="Fukui M."/>
        </authorList>
    </citation>
    <scope>NUCLEOTIDE SEQUENCE [LARGE SCALE GENOMIC DNA]</scope>
    <source>
        <strain evidence="3">skT11</strain>
    </source>
</reference>